<evidence type="ECO:0000313" key="2">
    <source>
        <dbReference type="EMBL" id="MBD2757455.1"/>
    </source>
</evidence>
<gene>
    <name evidence="2" type="ORF">IC230_31590</name>
</gene>
<evidence type="ECO:0000313" key="3">
    <source>
        <dbReference type="Proteomes" id="UP000653797"/>
    </source>
</evidence>
<feature type="transmembrane region" description="Helical" evidence="1">
    <location>
        <begin position="80"/>
        <end position="103"/>
    </location>
</feature>
<feature type="transmembrane region" description="Helical" evidence="1">
    <location>
        <begin position="49"/>
        <end position="73"/>
    </location>
</feature>
<keyword evidence="1" id="KW-1133">Transmembrane helix</keyword>
<organism evidence="2 3">
    <name type="scientific">Spirosoma validum</name>
    <dbReference type="NCBI Taxonomy" id="2771355"/>
    <lineage>
        <taxon>Bacteria</taxon>
        <taxon>Pseudomonadati</taxon>
        <taxon>Bacteroidota</taxon>
        <taxon>Cytophagia</taxon>
        <taxon>Cytophagales</taxon>
        <taxon>Cytophagaceae</taxon>
        <taxon>Spirosoma</taxon>
    </lineage>
</organism>
<proteinExistence type="predicted"/>
<sequence length="148" mass="15802">MKLFLNILAISGSALFAGVLLAIGVLLGGHWKSLSAEAFLDSFIVYLPLIPRAIGVVGVVAILGLTGSVWLSWGEKEARTLWLLASASLAVLLIFTSVWFGPTNAQFAAKSLPLDQVTAKRDLWLMLHTVRIALAALSSVLGFLATNR</sequence>
<dbReference type="InterPro" id="IPR013901">
    <property type="entry name" value="Anthrone_oxy"/>
</dbReference>
<evidence type="ECO:0000256" key="1">
    <source>
        <dbReference type="SAM" id="Phobius"/>
    </source>
</evidence>
<comment type="caution">
    <text evidence="2">The sequence shown here is derived from an EMBL/GenBank/DDBJ whole genome shotgun (WGS) entry which is preliminary data.</text>
</comment>
<dbReference type="EMBL" id="JACXAA010000023">
    <property type="protein sequence ID" value="MBD2757455.1"/>
    <property type="molecule type" value="Genomic_DNA"/>
</dbReference>
<protein>
    <submittedName>
        <fullName evidence="2">DUF1772 domain-containing protein</fullName>
    </submittedName>
</protein>
<name>A0A927B8J5_9BACT</name>
<dbReference type="AlphaFoldDB" id="A0A927B8J5"/>
<keyword evidence="1" id="KW-0472">Membrane</keyword>
<dbReference type="Proteomes" id="UP000653797">
    <property type="component" value="Unassembled WGS sequence"/>
</dbReference>
<keyword evidence="3" id="KW-1185">Reference proteome</keyword>
<accession>A0A927B8J5</accession>
<reference evidence="2" key="1">
    <citation type="submission" date="2020-09" db="EMBL/GenBank/DDBJ databases">
        <authorList>
            <person name="Kim M.K."/>
        </authorList>
    </citation>
    <scope>NUCLEOTIDE SEQUENCE</scope>
    <source>
        <strain evidence="2">BT704</strain>
    </source>
</reference>
<dbReference type="RefSeq" id="WP_191043079.1">
    <property type="nucleotide sequence ID" value="NZ_JACXAA010000023.1"/>
</dbReference>
<feature type="transmembrane region" description="Helical" evidence="1">
    <location>
        <begin position="7"/>
        <end position="29"/>
    </location>
</feature>
<keyword evidence="1" id="KW-0812">Transmembrane</keyword>
<feature type="transmembrane region" description="Helical" evidence="1">
    <location>
        <begin position="123"/>
        <end position="145"/>
    </location>
</feature>
<dbReference type="Pfam" id="PF08592">
    <property type="entry name" value="Anthrone_oxy"/>
    <property type="match status" value="1"/>
</dbReference>